<evidence type="ECO:0000313" key="2">
    <source>
        <dbReference type="EMBL" id="EGU33957.1"/>
    </source>
</evidence>
<keyword evidence="1" id="KW-0812">Transmembrane</keyword>
<comment type="caution">
    <text evidence="2">The sequence shown here is derived from an EMBL/GenBank/DDBJ whole genome shotgun (WGS) entry which is preliminary data.</text>
</comment>
<evidence type="ECO:0000313" key="3">
    <source>
        <dbReference type="Proteomes" id="UP000004349"/>
    </source>
</evidence>
<dbReference type="InterPro" id="IPR007039">
    <property type="entry name" value="TrbC/VirB2"/>
</dbReference>
<dbReference type="AlphaFoldDB" id="F9RQM6"/>
<accession>F9RQM6</accession>
<evidence type="ECO:0000256" key="1">
    <source>
        <dbReference type="SAM" id="Phobius"/>
    </source>
</evidence>
<feature type="transmembrane region" description="Helical" evidence="1">
    <location>
        <begin position="50"/>
        <end position="68"/>
    </location>
</feature>
<sequence length="140" mass="15040">MPFLLPIFSKKPLIAPISKRLFGVYGTHLYDHQRATTMTNSFHSLSSRQLSIAFAVILAALCLLTPDIAHASGGLAKVNDFMDNIAGILRGASIATVTVALMWAGYKYLFQDATVMETLKIVIAGLLIGGAGEIARYLLG</sequence>
<keyword evidence="1" id="KW-0472">Membrane</keyword>
<dbReference type="EMBL" id="AFWE01000170">
    <property type="protein sequence ID" value="EGU33957.1"/>
    <property type="molecule type" value="Genomic_DNA"/>
</dbReference>
<keyword evidence="1" id="KW-1133">Transmembrane helix</keyword>
<dbReference type="eggNOG" id="ENOG5031D1C">
    <property type="taxonomic scope" value="Bacteria"/>
</dbReference>
<protein>
    <submittedName>
        <fullName evidence="2">Attachment mediating protein VirB2-like protein</fullName>
    </submittedName>
</protein>
<name>F9RQM6_9VIBR</name>
<dbReference type="Proteomes" id="UP000004349">
    <property type="component" value="Unassembled WGS sequence"/>
</dbReference>
<dbReference type="Pfam" id="PF04956">
    <property type="entry name" value="TrbC"/>
    <property type="match status" value="1"/>
</dbReference>
<feature type="transmembrane region" description="Helical" evidence="1">
    <location>
        <begin position="88"/>
        <end position="109"/>
    </location>
</feature>
<reference evidence="2 3" key="1">
    <citation type="journal article" date="2012" name="Int. J. Syst. Evol. Microbiol.">
        <title>Vibrio caribbeanicus sp. nov., isolated from the marine sponge Scleritoderma cyanea.</title>
        <authorList>
            <person name="Hoffmann M."/>
            <person name="Monday S.R."/>
            <person name="Allard M.W."/>
            <person name="Strain E.A."/>
            <person name="Whittaker P."/>
            <person name="Naum M."/>
            <person name="McCarthy P.J."/>
            <person name="Lopez J.V."/>
            <person name="Fischer M."/>
            <person name="Brown E.W."/>
        </authorList>
    </citation>
    <scope>NUCLEOTIDE SEQUENCE [LARGE SCALE GENOMIC DNA]</scope>
    <source>
        <strain evidence="2 3">LMG 19158</strain>
    </source>
</reference>
<feature type="transmembrane region" description="Helical" evidence="1">
    <location>
        <begin position="121"/>
        <end position="139"/>
    </location>
</feature>
<gene>
    <name evidence="2" type="ORF">VIS19158_10889</name>
</gene>
<organism evidence="2 3">
    <name type="scientific">Vibrio scophthalmi LMG 19158</name>
    <dbReference type="NCBI Taxonomy" id="870967"/>
    <lineage>
        <taxon>Bacteria</taxon>
        <taxon>Pseudomonadati</taxon>
        <taxon>Pseudomonadota</taxon>
        <taxon>Gammaproteobacteria</taxon>
        <taxon>Vibrionales</taxon>
        <taxon>Vibrionaceae</taxon>
        <taxon>Vibrio</taxon>
    </lineage>
</organism>
<proteinExistence type="predicted"/>